<sequence length="107" mass="12733">MKQRYYWGVLLAFWYHVQSLDALYHITAERPVSLLMETCSHERKPITDNTMLFFPEKVKLCTTFFTSKRKGHYEKDVKRTANLHSVVKISWNDVDSIETCTIHYKLC</sequence>
<proteinExistence type="predicted"/>
<keyword evidence="2" id="KW-1185">Reference proteome</keyword>
<evidence type="ECO:0000313" key="3">
    <source>
        <dbReference type="WBParaSite" id="PgR005X_g105_t01"/>
    </source>
</evidence>
<dbReference type="AlphaFoldDB" id="A0A915AGB6"/>
<accession>A0A915AGB6</accession>
<feature type="signal peptide" evidence="1">
    <location>
        <begin position="1"/>
        <end position="19"/>
    </location>
</feature>
<organism evidence="2 3">
    <name type="scientific">Parascaris univalens</name>
    <name type="common">Nematode worm</name>
    <dbReference type="NCBI Taxonomy" id="6257"/>
    <lineage>
        <taxon>Eukaryota</taxon>
        <taxon>Metazoa</taxon>
        <taxon>Ecdysozoa</taxon>
        <taxon>Nematoda</taxon>
        <taxon>Chromadorea</taxon>
        <taxon>Rhabditida</taxon>
        <taxon>Spirurina</taxon>
        <taxon>Ascaridomorpha</taxon>
        <taxon>Ascaridoidea</taxon>
        <taxon>Ascarididae</taxon>
        <taxon>Parascaris</taxon>
    </lineage>
</organism>
<evidence type="ECO:0000256" key="1">
    <source>
        <dbReference type="SAM" id="SignalP"/>
    </source>
</evidence>
<dbReference type="Proteomes" id="UP000887569">
    <property type="component" value="Unplaced"/>
</dbReference>
<dbReference type="WBParaSite" id="PgR005X_g105_t01">
    <property type="protein sequence ID" value="PgR005X_g105_t01"/>
    <property type="gene ID" value="PgR005X_g105"/>
</dbReference>
<keyword evidence="1" id="KW-0732">Signal</keyword>
<name>A0A915AGB6_PARUN</name>
<evidence type="ECO:0000313" key="2">
    <source>
        <dbReference type="Proteomes" id="UP000887569"/>
    </source>
</evidence>
<protein>
    <submittedName>
        <fullName evidence="3">Secreted protein</fullName>
    </submittedName>
</protein>
<feature type="chain" id="PRO_5037319598" evidence="1">
    <location>
        <begin position="20"/>
        <end position="107"/>
    </location>
</feature>
<reference evidence="3" key="1">
    <citation type="submission" date="2022-11" db="UniProtKB">
        <authorList>
            <consortium name="WormBaseParasite"/>
        </authorList>
    </citation>
    <scope>IDENTIFICATION</scope>
</reference>